<keyword evidence="3" id="KW-0813">Transport</keyword>
<keyword evidence="12" id="KW-1185">Reference proteome</keyword>
<evidence type="ECO:0000256" key="9">
    <source>
        <dbReference type="ARBA" id="ARBA00023136"/>
    </source>
</evidence>
<dbReference type="Proteomes" id="UP000594468">
    <property type="component" value="Chromosome"/>
</dbReference>
<evidence type="ECO:0000313" key="11">
    <source>
        <dbReference type="EMBL" id="QPC80970.1"/>
    </source>
</evidence>
<dbReference type="InterPro" id="IPR003849">
    <property type="entry name" value="Preprotein_translocase_YajC"/>
</dbReference>
<name>A0A7S8IBY4_9CHLR</name>
<comment type="similarity">
    <text evidence="2">Belongs to the YajC family.</text>
</comment>
<dbReference type="PANTHER" id="PTHR33909">
    <property type="entry name" value="SEC TRANSLOCON ACCESSORY COMPLEX SUBUNIT YAJC"/>
    <property type="match status" value="1"/>
</dbReference>
<evidence type="ECO:0000256" key="5">
    <source>
        <dbReference type="ARBA" id="ARBA00022692"/>
    </source>
</evidence>
<organism evidence="11 12">
    <name type="scientific">Phototrophicus methaneseepsis</name>
    <dbReference type="NCBI Taxonomy" id="2710758"/>
    <lineage>
        <taxon>Bacteria</taxon>
        <taxon>Bacillati</taxon>
        <taxon>Chloroflexota</taxon>
        <taxon>Candidatus Thermofontia</taxon>
        <taxon>Phototrophicales</taxon>
        <taxon>Phototrophicaceae</taxon>
        <taxon>Phototrophicus</taxon>
    </lineage>
</organism>
<evidence type="ECO:0000256" key="6">
    <source>
        <dbReference type="ARBA" id="ARBA00022927"/>
    </source>
</evidence>
<evidence type="ECO:0000256" key="8">
    <source>
        <dbReference type="ARBA" id="ARBA00023010"/>
    </source>
</evidence>
<evidence type="ECO:0000256" key="3">
    <source>
        <dbReference type="ARBA" id="ARBA00022448"/>
    </source>
</evidence>
<dbReference type="AlphaFoldDB" id="A0A7S8IBY4"/>
<proteinExistence type="inferred from homology"/>
<reference evidence="11 12" key="1">
    <citation type="submission" date="2020-02" db="EMBL/GenBank/DDBJ databases">
        <authorList>
            <person name="Zheng R.K."/>
            <person name="Sun C.M."/>
        </authorList>
    </citation>
    <scope>NUCLEOTIDE SEQUENCE [LARGE SCALE GENOMIC DNA]</scope>
    <source>
        <strain evidence="12">rifampicinis</strain>
    </source>
</reference>
<keyword evidence="4" id="KW-1003">Cell membrane</keyword>
<evidence type="ECO:0000313" key="12">
    <source>
        <dbReference type="Proteomes" id="UP000594468"/>
    </source>
</evidence>
<comment type="subcellular location">
    <subcellularLocation>
        <location evidence="1">Cell membrane</location>
        <topology evidence="1">Single-pass membrane protein</topology>
    </subcellularLocation>
</comment>
<dbReference type="PRINTS" id="PR01853">
    <property type="entry name" value="YAJCTRNLCASE"/>
</dbReference>
<dbReference type="SMART" id="SM01323">
    <property type="entry name" value="YajC"/>
    <property type="match status" value="1"/>
</dbReference>
<dbReference type="EMBL" id="CP062983">
    <property type="protein sequence ID" value="QPC80970.1"/>
    <property type="molecule type" value="Genomic_DNA"/>
</dbReference>
<dbReference type="KEGG" id="pmet:G4Y79_14780"/>
<keyword evidence="5 10" id="KW-0812">Transmembrane</keyword>
<dbReference type="PANTHER" id="PTHR33909:SF1">
    <property type="entry name" value="SEC TRANSLOCON ACCESSORY COMPLEX SUBUNIT YAJC"/>
    <property type="match status" value="1"/>
</dbReference>
<dbReference type="Pfam" id="PF02699">
    <property type="entry name" value="YajC"/>
    <property type="match status" value="1"/>
</dbReference>
<accession>A0A7S8IBY4</accession>
<keyword evidence="8" id="KW-0811">Translocation</keyword>
<evidence type="ECO:0000256" key="4">
    <source>
        <dbReference type="ARBA" id="ARBA00022475"/>
    </source>
</evidence>
<sequence>MGSEFLLVAFLLLAGMGVYWTMVLFPRQRDFQRRQDMARSLSEGDEVITGGGLVGRVKRIDSEHGVAYVEVAEGLEVRVLTAALVDRYDPEEVARNIRLAKGEDENAVPRQTV</sequence>
<dbReference type="GO" id="GO:0005886">
    <property type="term" value="C:plasma membrane"/>
    <property type="evidence" value="ECO:0007669"/>
    <property type="project" value="UniProtKB-SubCell"/>
</dbReference>
<evidence type="ECO:0000256" key="10">
    <source>
        <dbReference type="SAM" id="Phobius"/>
    </source>
</evidence>
<evidence type="ECO:0000256" key="1">
    <source>
        <dbReference type="ARBA" id="ARBA00004162"/>
    </source>
</evidence>
<dbReference type="RefSeq" id="WP_195169044.1">
    <property type="nucleotide sequence ID" value="NZ_CP062983.1"/>
</dbReference>
<feature type="transmembrane region" description="Helical" evidence="10">
    <location>
        <begin position="6"/>
        <end position="25"/>
    </location>
</feature>
<evidence type="ECO:0000256" key="7">
    <source>
        <dbReference type="ARBA" id="ARBA00022989"/>
    </source>
</evidence>
<keyword evidence="9 10" id="KW-0472">Membrane</keyword>
<dbReference type="GO" id="GO:0015031">
    <property type="term" value="P:protein transport"/>
    <property type="evidence" value="ECO:0007669"/>
    <property type="project" value="UniProtKB-KW"/>
</dbReference>
<keyword evidence="7 10" id="KW-1133">Transmembrane helix</keyword>
<gene>
    <name evidence="11" type="primary">yajC</name>
    <name evidence="11" type="ORF">G4Y79_14780</name>
</gene>
<dbReference type="NCBIfam" id="TIGR00739">
    <property type="entry name" value="yajC"/>
    <property type="match status" value="1"/>
</dbReference>
<evidence type="ECO:0000256" key="2">
    <source>
        <dbReference type="ARBA" id="ARBA00006742"/>
    </source>
</evidence>
<protein>
    <submittedName>
        <fullName evidence="11">Preprotein translocase subunit YajC</fullName>
    </submittedName>
</protein>
<keyword evidence="6" id="KW-0653">Protein transport</keyword>